<dbReference type="Gene3D" id="1.10.1200.10">
    <property type="entry name" value="ACP-like"/>
    <property type="match status" value="1"/>
</dbReference>
<sequence length="936" mass="101642">MEQQGQGRSLAERLAALSPERRALLELALKAKAPAPRAMRARPSLVVVFQEGTEDFLSLAPLPEVSASFSWVLAARGSRTEEQARLLEDAHRDLRGALFRAVDLTTCERVLGFGGDDGREWVALARRPGAFRVIGHVSSPQDAEVARGRVRAHALEERIQVVSGGLDADGLETGFDVAFGLEALRHPDERASLFAALGKKVREGGRLVLGDVFLRTALSLPHVEPLALPLLDELVTWLASNGFLVTDCVDAASEMGNFLHEPALDARLSQLGWGAEDVRAEAARSHDVLGGLLRGGAAAYLLLTAEKRGELTPERLDAMNREQLMKPRRYSDLPHAWLYAPRWRPVASAPSPAPENDTSPSAHCLVFADRGGLGAALARSMSSSGARCTFVHRGEVFRRNDDGSYDVPLRNPEDFLRLTEALALDGAVPSRVIYLWSLDGPKPEGLTVSQLQDETLDVCGGLLYLTQALLKAGASHPASPSLWLVTRGAQRADDTGGVPGLSGASLWGLGKAIAYEHPELDCRRVDVDPRRDLEESARELWMELRSHDGEDQVLLRDGARHVLRLARHRRWDWEGAGRLQFRADATYLVTGGLGGLGLQVARWMVRRGARNLVLLGRKRASDVSTEEVREMRAQGAAIISLAGVSVDSDLDFVMAGISKRMPPLRGIVHAMTEVDDGILLHQTRERLGRVFSAKVAGAWNLHRWLEGTPLDFFHMVSSSTSLMGASGQASHLSATSFLDGLAEYRRSLGLPGQSSSWGAWAQPGDEASQALDARMRKRGVGMVPAEQAFSVLEQVFGPVPASVGVMPIHWPTFLGGLPGDGPPPLFADFGGDSGPARAGAELRRELLRRVRGGSPEDGRGAVLEWFREQVAKVLELKASQLPEPEQTLHELGLDSLMGVELKKLLHAQLRVEFPLQELLGGKSIGELSGSLYEALR</sequence>
<dbReference type="Pfam" id="PF00550">
    <property type="entry name" value="PP-binding"/>
    <property type="match status" value="1"/>
</dbReference>
<organism evidence="5 6">
    <name type="scientific">Myxococcus landrumensis</name>
    <dbReference type="NCBI Taxonomy" id="2813577"/>
    <lineage>
        <taxon>Bacteria</taxon>
        <taxon>Pseudomonadati</taxon>
        <taxon>Myxococcota</taxon>
        <taxon>Myxococcia</taxon>
        <taxon>Myxococcales</taxon>
        <taxon>Cystobacterineae</taxon>
        <taxon>Myxococcaceae</taxon>
        <taxon>Myxococcus</taxon>
    </lineage>
</organism>
<dbReference type="Pfam" id="PF08659">
    <property type="entry name" value="KR"/>
    <property type="match status" value="1"/>
</dbReference>
<keyword evidence="2" id="KW-0597">Phosphoprotein</keyword>
<dbReference type="PROSITE" id="PS50075">
    <property type="entry name" value="CARRIER"/>
    <property type="match status" value="1"/>
</dbReference>
<evidence type="ECO:0000259" key="4">
    <source>
        <dbReference type="PROSITE" id="PS50075"/>
    </source>
</evidence>
<evidence type="ECO:0000313" key="6">
    <source>
        <dbReference type="Proteomes" id="UP000663090"/>
    </source>
</evidence>
<dbReference type="InterPro" id="IPR009081">
    <property type="entry name" value="PP-bd_ACP"/>
</dbReference>
<dbReference type="SMART" id="SM00822">
    <property type="entry name" value="PKS_KR"/>
    <property type="match status" value="1"/>
</dbReference>
<dbReference type="CDD" id="cd08955">
    <property type="entry name" value="KR_2_FAS_SDR_x"/>
    <property type="match status" value="1"/>
</dbReference>
<dbReference type="Proteomes" id="UP000663090">
    <property type="component" value="Chromosome"/>
</dbReference>
<protein>
    <submittedName>
        <fullName evidence="5">KR domain-containing protein</fullName>
    </submittedName>
</protein>
<accession>A0ABX7N8H3</accession>
<dbReference type="InterPro" id="IPR036736">
    <property type="entry name" value="ACP-like_sf"/>
</dbReference>
<evidence type="ECO:0000256" key="1">
    <source>
        <dbReference type="ARBA" id="ARBA00022450"/>
    </source>
</evidence>
<dbReference type="PANTHER" id="PTHR43775:SF37">
    <property type="entry name" value="SI:DKEY-61P9.11"/>
    <property type="match status" value="1"/>
</dbReference>
<dbReference type="RefSeq" id="WP_206715652.1">
    <property type="nucleotide sequence ID" value="NZ_CP071091.1"/>
</dbReference>
<dbReference type="SMART" id="SM00823">
    <property type="entry name" value="PKS_PP"/>
    <property type="match status" value="1"/>
</dbReference>
<dbReference type="SUPFAM" id="SSF47336">
    <property type="entry name" value="ACP-like"/>
    <property type="match status" value="1"/>
</dbReference>
<name>A0ABX7N8H3_9BACT</name>
<evidence type="ECO:0000256" key="2">
    <source>
        <dbReference type="ARBA" id="ARBA00022553"/>
    </source>
</evidence>
<dbReference type="SMART" id="SM00828">
    <property type="entry name" value="PKS_MT"/>
    <property type="match status" value="1"/>
</dbReference>
<dbReference type="PANTHER" id="PTHR43775">
    <property type="entry name" value="FATTY ACID SYNTHASE"/>
    <property type="match status" value="1"/>
</dbReference>
<evidence type="ECO:0000313" key="5">
    <source>
        <dbReference type="EMBL" id="QSQ13849.1"/>
    </source>
</evidence>
<dbReference type="Pfam" id="PF21394">
    <property type="entry name" value="Beta-ketacyl_N"/>
    <property type="match status" value="1"/>
</dbReference>
<dbReference type="InterPro" id="IPR049490">
    <property type="entry name" value="C883_1060-like_KR_N"/>
</dbReference>
<evidence type="ECO:0000256" key="3">
    <source>
        <dbReference type="ARBA" id="ARBA00022679"/>
    </source>
</evidence>
<dbReference type="InterPro" id="IPR050091">
    <property type="entry name" value="PKS_NRPS_Biosynth_Enz"/>
</dbReference>
<keyword evidence="6" id="KW-1185">Reference proteome</keyword>
<dbReference type="SUPFAM" id="SSF53335">
    <property type="entry name" value="S-adenosyl-L-methionine-dependent methyltransferases"/>
    <property type="match status" value="1"/>
</dbReference>
<reference evidence="5 6" key="1">
    <citation type="submission" date="2021-02" db="EMBL/GenBank/DDBJ databases">
        <title>De Novo genome assembly of isolated myxobacteria.</title>
        <authorList>
            <person name="Stevens D.C."/>
        </authorList>
    </citation>
    <scope>NUCLEOTIDE SEQUENCE [LARGE SCALE GENOMIC DNA]</scope>
    <source>
        <strain evidence="5 6">SCHIC003</strain>
    </source>
</reference>
<feature type="domain" description="Carrier" evidence="4">
    <location>
        <begin position="857"/>
        <end position="935"/>
    </location>
</feature>
<dbReference type="Gene3D" id="3.40.50.720">
    <property type="entry name" value="NAD(P)-binding Rossmann-like Domain"/>
    <property type="match status" value="1"/>
</dbReference>
<proteinExistence type="predicted"/>
<dbReference type="Gene3D" id="3.40.50.150">
    <property type="entry name" value="Vaccinia Virus protein VP39"/>
    <property type="match status" value="1"/>
</dbReference>
<dbReference type="SUPFAM" id="SSF51735">
    <property type="entry name" value="NAD(P)-binding Rossmann-fold domains"/>
    <property type="match status" value="2"/>
</dbReference>
<dbReference type="InterPro" id="IPR020806">
    <property type="entry name" value="PKS_PP-bd"/>
</dbReference>
<keyword evidence="1" id="KW-0596">Phosphopantetheine</keyword>
<keyword evidence="3" id="KW-0808">Transferase</keyword>
<dbReference type="EMBL" id="CP071091">
    <property type="protein sequence ID" value="QSQ13849.1"/>
    <property type="molecule type" value="Genomic_DNA"/>
</dbReference>
<dbReference type="InterPro" id="IPR013968">
    <property type="entry name" value="PKS_KR"/>
</dbReference>
<dbReference type="InterPro" id="IPR036291">
    <property type="entry name" value="NAD(P)-bd_dom_sf"/>
</dbReference>
<dbReference type="InterPro" id="IPR029063">
    <property type="entry name" value="SAM-dependent_MTases_sf"/>
</dbReference>
<dbReference type="InterPro" id="IPR020803">
    <property type="entry name" value="MeTfrase_dom"/>
</dbReference>
<gene>
    <name evidence="5" type="ORF">JY572_36925</name>
</gene>
<dbReference type="InterPro" id="IPR057326">
    <property type="entry name" value="KR_dom"/>
</dbReference>